<evidence type="ECO:0000313" key="2">
    <source>
        <dbReference type="Proteomes" id="UP000636479"/>
    </source>
</evidence>
<dbReference type="Proteomes" id="UP000636479">
    <property type="component" value="Unassembled WGS sequence"/>
</dbReference>
<dbReference type="RefSeq" id="XP_037217411.1">
    <property type="nucleotide sequence ID" value="XM_037365999.1"/>
</dbReference>
<evidence type="ECO:0000313" key="1">
    <source>
        <dbReference type="EMBL" id="KAF7297052.1"/>
    </source>
</evidence>
<dbReference type="GeneID" id="59348515"/>
<organism evidence="1 2">
    <name type="scientific">Mycena indigotica</name>
    <dbReference type="NCBI Taxonomy" id="2126181"/>
    <lineage>
        <taxon>Eukaryota</taxon>
        <taxon>Fungi</taxon>
        <taxon>Dikarya</taxon>
        <taxon>Basidiomycota</taxon>
        <taxon>Agaricomycotina</taxon>
        <taxon>Agaricomycetes</taxon>
        <taxon>Agaricomycetidae</taxon>
        <taxon>Agaricales</taxon>
        <taxon>Marasmiineae</taxon>
        <taxon>Mycenaceae</taxon>
        <taxon>Mycena</taxon>
    </lineage>
</organism>
<accession>A0A8H6SDP7</accession>
<dbReference type="EMBL" id="JACAZF010000008">
    <property type="protein sequence ID" value="KAF7297052.1"/>
    <property type="molecule type" value="Genomic_DNA"/>
</dbReference>
<keyword evidence="2" id="KW-1185">Reference proteome</keyword>
<comment type="caution">
    <text evidence="1">The sequence shown here is derived from an EMBL/GenBank/DDBJ whole genome shotgun (WGS) entry which is preliminary data.</text>
</comment>
<reference evidence="1" key="1">
    <citation type="submission" date="2020-05" db="EMBL/GenBank/DDBJ databases">
        <title>Mycena genomes resolve the evolution of fungal bioluminescence.</title>
        <authorList>
            <person name="Tsai I.J."/>
        </authorList>
    </citation>
    <scope>NUCLEOTIDE SEQUENCE</scope>
    <source>
        <strain evidence="1">171206Taipei</strain>
    </source>
</reference>
<dbReference type="AlphaFoldDB" id="A0A8H6SDP7"/>
<proteinExistence type="predicted"/>
<gene>
    <name evidence="1" type="ORF">MIND_00937900</name>
</gene>
<name>A0A8H6SDP7_9AGAR</name>
<sequence length="141" mass="15534">MSPLLNLHRALIRYAPCRANSSKEKWAQVLKCLFCGGVPRAIVPLCPCIPGIACVACLITRLLACTGPVQDFCGRGHTVAVMDLQVARGLYRYTCFIGAPAVDQSNGKKMENRGAVLWKRAQESYGMAIKHYITLVHRDDD</sequence>
<protein>
    <submittedName>
        <fullName evidence="1">Uncharacterized protein</fullName>
    </submittedName>
</protein>